<dbReference type="AlphaFoldDB" id="A0AAW8NI58"/>
<dbReference type="InterPro" id="IPR009061">
    <property type="entry name" value="DNA-bd_dom_put_sf"/>
</dbReference>
<dbReference type="InterPro" id="IPR047057">
    <property type="entry name" value="MerR_fam"/>
</dbReference>
<accession>A0AAW8NI58</accession>
<evidence type="ECO:0000256" key="1">
    <source>
        <dbReference type="ARBA" id="ARBA00023015"/>
    </source>
</evidence>
<evidence type="ECO:0000256" key="2">
    <source>
        <dbReference type="ARBA" id="ARBA00023125"/>
    </source>
</evidence>
<dbReference type="EMBL" id="JAVDWN010000017">
    <property type="protein sequence ID" value="MDR7165698.1"/>
    <property type="molecule type" value="Genomic_DNA"/>
</dbReference>
<evidence type="ECO:0000313" key="5">
    <source>
        <dbReference type="EMBL" id="MDR7165698.1"/>
    </source>
</evidence>
<dbReference type="GO" id="GO:0003700">
    <property type="term" value="F:DNA-binding transcription factor activity"/>
    <property type="evidence" value="ECO:0007669"/>
    <property type="project" value="InterPro"/>
</dbReference>
<evidence type="ECO:0000256" key="3">
    <source>
        <dbReference type="ARBA" id="ARBA00023163"/>
    </source>
</evidence>
<feature type="domain" description="HTH merR-type" evidence="4">
    <location>
        <begin position="1"/>
        <end position="68"/>
    </location>
</feature>
<dbReference type="RefSeq" id="WP_310258324.1">
    <property type="nucleotide sequence ID" value="NZ_JAVDWN010000017.1"/>
</dbReference>
<evidence type="ECO:0000259" key="4">
    <source>
        <dbReference type="PROSITE" id="PS50937"/>
    </source>
</evidence>
<dbReference type="InterPro" id="IPR000551">
    <property type="entry name" value="MerR-type_HTH_dom"/>
</dbReference>
<keyword evidence="3" id="KW-0804">Transcription</keyword>
<dbReference type="PRINTS" id="PR00040">
    <property type="entry name" value="HTHMERR"/>
</dbReference>
<dbReference type="GO" id="GO:0003677">
    <property type="term" value="F:DNA binding"/>
    <property type="evidence" value="ECO:0007669"/>
    <property type="project" value="UniProtKB-KW"/>
</dbReference>
<comment type="caution">
    <text evidence="5">The sequence shown here is derived from an EMBL/GenBank/DDBJ whole genome shotgun (WGS) entry which is preliminary data.</text>
</comment>
<dbReference type="SMART" id="SM00422">
    <property type="entry name" value="HTH_MERR"/>
    <property type="match status" value="1"/>
</dbReference>
<dbReference type="SUPFAM" id="SSF46955">
    <property type="entry name" value="Putative DNA-binding domain"/>
    <property type="match status" value="1"/>
</dbReference>
<reference evidence="5" key="1">
    <citation type="submission" date="2023-07" db="EMBL/GenBank/DDBJ databases">
        <title>Sorghum-associated microbial communities from plants grown in Nebraska, USA.</title>
        <authorList>
            <person name="Schachtman D."/>
        </authorList>
    </citation>
    <scope>NUCLEOTIDE SEQUENCE</scope>
    <source>
        <strain evidence="5">BE261</strain>
    </source>
</reference>
<keyword evidence="1" id="KW-0805">Transcription regulation</keyword>
<dbReference type="PROSITE" id="PS50937">
    <property type="entry name" value="HTH_MERR_2"/>
    <property type="match status" value="1"/>
</dbReference>
<sequence>MRISELAAASGPPATTLRYYESVGLLTANRGTNGYRDYDDDALRQLSFIEAAKQLDMSLPEIVELRAVIQGESCTQVREVLHPRLRQRLLEVDKRLANLHLLRARLDAAVTRVGACPDSRRSCRSECALLGTQQDTCTALATSPETIDNKGTR</sequence>
<dbReference type="Pfam" id="PF13411">
    <property type="entry name" value="MerR_1"/>
    <property type="match status" value="1"/>
</dbReference>
<dbReference type="PANTHER" id="PTHR30204:SF94">
    <property type="entry name" value="HEAVY METAL-DEPENDENT TRANSCRIPTIONAL REGULATOR HI_0293-RELATED"/>
    <property type="match status" value="1"/>
</dbReference>
<evidence type="ECO:0000313" key="6">
    <source>
        <dbReference type="Proteomes" id="UP001262032"/>
    </source>
</evidence>
<proteinExistence type="predicted"/>
<keyword evidence="2 5" id="KW-0238">DNA-binding</keyword>
<dbReference type="Proteomes" id="UP001262032">
    <property type="component" value="Unassembled WGS sequence"/>
</dbReference>
<name>A0AAW8NI58_PSEOX</name>
<dbReference type="Gene3D" id="1.10.1660.10">
    <property type="match status" value="1"/>
</dbReference>
<dbReference type="PANTHER" id="PTHR30204">
    <property type="entry name" value="REDOX-CYCLING DRUG-SENSING TRANSCRIPTIONAL ACTIVATOR SOXR"/>
    <property type="match status" value="1"/>
</dbReference>
<protein>
    <submittedName>
        <fullName evidence="5">DNA-binding transcriptional MerR regulator</fullName>
    </submittedName>
</protein>
<gene>
    <name evidence="5" type="ORF">J2X12_003752</name>
</gene>
<organism evidence="5 6">
    <name type="scientific">Pseudarthrobacter oxydans</name>
    <name type="common">Arthrobacter oxydans</name>
    <dbReference type="NCBI Taxonomy" id="1671"/>
    <lineage>
        <taxon>Bacteria</taxon>
        <taxon>Bacillati</taxon>
        <taxon>Actinomycetota</taxon>
        <taxon>Actinomycetes</taxon>
        <taxon>Micrococcales</taxon>
        <taxon>Micrococcaceae</taxon>
        <taxon>Pseudarthrobacter</taxon>
    </lineage>
</organism>